<reference evidence="2" key="1">
    <citation type="submission" date="2022-07" db="EMBL/GenBank/DDBJ databases">
        <title>Complete genome of CX2.</title>
        <authorList>
            <person name="Cao G."/>
        </authorList>
    </citation>
    <scope>NUCLEOTIDE SEQUENCE</scope>
    <source>
        <strain evidence="2">CX2</strain>
    </source>
</reference>
<evidence type="ECO:0000313" key="2">
    <source>
        <dbReference type="EMBL" id="UTT42499.1"/>
    </source>
</evidence>
<dbReference type="RefSeq" id="WP_255177068.1">
    <property type="nucleotide sequence ID" value="NZ_CP101462.1"/>
</dbReference>
<organism evidence="2 3">
    <name type="scientific">Exiguobacterium aurantiacum</name>
    <dbReference type="NCBI Taxonomy" id="33987"/>
    <lineage>
        <taxon>Bacteria</taxon>
        <taxon>Bacillati</taxon>
        <taxon>Bacillota</taxon>
        <taxon>Bacilli</taxon>
        <taxon>Bacillales</taxon>
        <taxon>Bacillales Family XII. Incertae Sedis</taxon>
        <taxon>Exiguobacterium</taxon>
    </lineage>
</organism>
<dbReference type="InterPro" id="IPR021529">
    <property type="entry name" value="DUF2798"/>
</dbReference>
<keyword evidence="1" id="KW-0472">Membrane</keyword>
<feature type="transmembrane region" description="Helical" evidence="1">
    <location>
        <begin position="132"/>
        <end position="151"/>
    </location>
</feature>
<dbReference type="EMBL" id="CP101462">
    <property type="protein sequence ID" value="UTT42499.1"/>
    <property type="molecule type" value="Genomic_DNA"/>
</dbReference>
<name>A0ABY5FM91_9BACL</name>
<protein>
    <recommendedName>
        <fullName evidence="4">DUF2798 domain-containing protein</fullName>
    </recommendedName>
</protein>
<accession>A0ABY5FM91</accession>
<gene>
    <name evidence="2" type="ORF">NMQ00_13350</name>
</gene>
<keyword evidence="1" id="KW-1133">Transmembrane helix</keyword>
<keyword evidence="1" id="KW-0812">Transmembrane</keyword>
<dbReference type="Pfam" id="PF11391">
    <property type="entry name" value="DUF2798"/>
    <property type="match status" value="1"/>
</dbReference>
<proteinExistence type="predicted"/>
<sequence length="163" mass="18706">MYQEDRLPQNPKEGVLFMLIISILSVNTIAPIIVGMERGFSVAHYIDTLKIIPFAWIALMILIRFIVKPVAGFLFKRFAGEMDGFNARILLNIVLNVSLISLFMTILGPWIGMGEINFDTLQHFFPTWFRNFGIAFWVELLFAQPIARAVMKSIHTRNRMKTA</sequence>
<evidence type="ECO:0000256" key="1">
    <source>
        <dbReference type="SAM" id="Phobius"/>
    </source>
</evidence>
<feature type="transmembrane region" description="Helical" evidence="1">
    <location>
        <begin position="15"/>
        <end position="34"/>
    </location>
</feature>
<feature type="transmembrane region" description="Helical" evidence="1">
    <location>
        <begin position="54"/>
        <end position="75"/>
    </location>
</feature>
<evidence type="ECO:0008006" key="4">
    <source>
        <dbReference type="Google" id="ProtNLM"/>
    </source>
</evidence>
<keyword evidence="3" id="KW-1185">Reference proteome</keyword>
<feature type="transmembrane region" description="Helical" evidence="1">
    <location>
        <begin position="87"/>
        <end position="112"/>
    </location>
</feature>
<dbReference type="Proteomes" id="UP001060325">
    <property type="component" value="Chromosome"/>
</dbReference>
<evidence type="ECO:0000313" key="3">
    <source>
        <dbReference type="Proteomes" id="UP001060325"/>
    </source>
</evidence>